<keyword evidence="2" id="KW-0802">TPR repeat</keyword>
<accession>A0A4Y6PT75</accession>
<protein>
    <submittedName>
        <fullName evidence="4">Tetratricopeptide repeat protein</fullName>
    </submittedName>
</protein>
<keyword evidence="1" id="KW-0677">Repeat</keyword>
<organism evidence="4 5">
    <name type="scientific">Persicimonas caeni</name>
    <dbReference type="NCBI Taxonomy" id="2292766"/>
    <lineage>
        <taxon>Bacteria</taxon>
        <taxon>Deltaproteobacteria</taxon>
        <taxon>Bradymonadales</taxon>
        <taxon>Bradymonadaceae</taxon>
        <taxon>Persicimonas</taxon>
    </lineage>
</organism>
<dbReference type="PANTHER" id="PTHR45188">
    <property type="entry name" value="DNAJ PROTEIN P58IPK HOMOLOG"/>
    <property type="match status" value="1"/>
</dbReference>
<dbReference type="InterPro" id="IPR011990">
    <property type="entry name" value="TPR-like_helical_dom_sf"/>
</dbReference>
<gene>
    <name evidence="4" type="ORF">FIV42_12430</name>
</gene>
<feature type="compositionally biased region" description="Acidic residues" evidence="3">
    <location>
        <begin position="479"/>
        <end position="489"/>
    </location>
</feature>
<dbReference type="OrthoDB" id="5487756at2"/>
<evidence type="ECO:0000256" key="2">
    <source>
        <dbReference type="PROSITE-ProRule" id="PRU00339"/>
    </source>
</evidence>
<proteinExistence type="predicted"/>
<feature type="repeat" description="TPR" evidence="2">
    <location>
        <begin position="94"/>
        <end position="127"/>
    </location>
</feature>
<dbReference type="InterPro" id="IPR019734">
    <property type="entry name" value="TPR_rpt"/>
</dbReference>
<dbReference type="SMART" id="SM00028">
    <property type="entry name" value="TPR"/>
    <property type="match status" value="6"/>
</dbReference>
<evidence type="ECO:0000256" key="1">
    <source>
        <dbReference type="ARBA" id="ARBA00022737"/>
    </source>
</evidence>
<feature type="repeat" description="TPR" evidence="2">
    <location>
        <begin position="264"/>
        <end position="297"/>
    </location>
</feature>
<dbReference type="PANTHER" id="PTHR45188:SF2">
    <property type="entry name" value="DNAJ HOMOLOG SUBFAMILY C MEMBER 7"/>
    <property type="match status" value="1"/>
</dbReference>
<feature type="repeat" description="TPR" evidence="2">
    <location>
        <begin position="162"/>
        <end position="195"/>
    </location>
</feature>
<dbReference type="Proteomes" id="UP000315995">
    <property type="component" value="Chromosome"/>
</dbReference>
<dbReference type="EMBL" id="CP041186">
    <property type="protein sequence ID" value="QDG51522.1"/>
    <property type="molecule type" value="Genomic_DNA"/>
</dbReference>
<dbReference type="RefSeq" id="WP_141198002.1">
    <property type="nucleotide sequence ID" value="NZ_CP041186.1"/>
</dbReference>
<evidence type="ECO:0000313" key="4">
    <source>
        <dbReference type="EMBL" id="QDG51522.1"/>
    </source>
</evidence>
<dbReference type="Gene3D" id="1.25.40.10">
    <property type="entry name" value="Tetratricopeptide repeat domain"/>
    <property type="match status" value="2"/>
</dbReference>
<dbReference type="SUPFAM" id="SSF48452">
    <property type="entry name" value="TPR-like"/>
    <property type="match status" value="1"/>
</dbReference>
<keyword evidence="5" id="KW-1185">Reference proteome</keyword>
<reference evidence="4 5" key="1">
    <citation type="submission" date="2019-06" db="EMBL/GenBank/DDBJ databases">
        <title>Persicimonas caeni gen. nov., sp. nov., a predatory bacterium isolated from solar saltern.</title>
        <authorList>
            <person name="Wang S."/>
        </authorList>
    </citation>
    <scope>NUCLEOTIDE SEQUENCE [LARGE SCALE GENOMIC DNA]</scope>
    <source>
        <strain evidence="4 5">YN101</strain>
    </source>
</reference>
<accession>A0A5B8Y8N2</accession>
<dbReference type="AlphaFoldDB" id="A0A4Y6PT75"/>
<evidence type="ECO:0000313" key="5">
    <source>
        <dbReference type="Proteomes" id="UP000315995"/>
    </source>
</evidence>
<dbReference type="PROSITE" id="PS50005">
    <property type="entry name" value="TPR"/>
    <property type="match status" value="3"/>
</dbReference>
<name>A0A4Y6PT75_PERCE</name>
<sequence length="489" mass="53190">MSGSATSSLALSEEQQQQLEAISAELEPLRAAGAPKKARSSLDSILSNVPEAEDYQLLRAALLALRADVHLDLDEPARALEDAEAAVEAGWQKSETYDAAGWANYGLDRPEAARDQFDRALELDPDRVSSLMGRALALVDVDEFDHARSDLTHAINIEGNDAELYALRGDAFIRMGKFDQAERDLIQAREIDPEESDYALQLARLMMVQGRADDAANVIDKAIEGDDTALEALLLRSHIHLLGGRNTQARADAIRASNNFPDEAFAFVQLAHVQLAAGQGNMALKAAERAVELDPSLSDAYMVRGAALHMRGDTKQAQEDFERAHQAPAELPMFLLGPCYSALEATGFQTSMRDMLNRYSEAVSGESAGEGGQTGAHPPFGSFDPMSLLGQVFDDSGKMKGRFKPFLEMAMKNAPNILKNVPPSLLKNVGGLDPSQLEDIDLSELSSDQIEEQMRQFYEMMQSGENPFEGMNGNQPSSDGDDDDPDGDV</sequence>
<evidence type="ECO:0000256" key="3">
    <source>
        <dbReference type="SAM" id="MobiDB-lite"/>
    </source>
</evidence>
<dbReference type="Pfam" id="PF14559">
    <property type="entry name" value="TPR_19"/>
    <property type="match status" value="1"/>
</dbReference>
<feature type="region of interest" description="Disordered" evidence="3">
    <location>
        <begin position="460"/>
        <end position="489"/>
    </location>
</feature>
<dbReference type="Pfam" id="PF13432">
    <property type="entry name" value="TPR_16"/>
    <property type="match status" value="2"/>
</dbReference>